<sequence length="43" mass="4174">MRAKLAVLAACVCFGTLGTAQELASVDASPVSVGLARVLLGGG</sequence>
<comment type="caution">
    <text evidence="2">The sequence shown here is derived from an EMBL/GenBank/DDBJ whole genome shotgun (WGS) entry which is preliminary data.</text>
</comment>
<protein>
    <submittedName>
        <fullName evidence="2">Uncharacterized protein</fullName>
    </submittedName>
</protein>
<feature type="signal peptide" evidence="1">
    <location>
        <begin position="1"/>
        <end position="20"/>
    </location>
</feature>
<dbReference type="AlphaFoldDB" id="A0A5M3WT44"/>
<dbReference type="EMBL" id="BLAE01000037">
    <property type="protein sequence ID" value="GES12577.1"/>
    <property type="molecule type" value="Genomic_DNA"/>
</dbReference>
<evidence type="ECO:0000313" key="2">
    <source>
        <dbReference type="EMBL" id="GES12577.1"/>
    </source>
</evidence>
<keyword evidence="3" id="KW-1185">Reference proteome</keyword>
<keyword evidence="1" id="KW-0732">Signal</keyword>
<organism evidence="2 3">
    <name type="scientific">Acrocarpospora macrocephala</name>
    <dbReference type="NCBI Taxonomy" id="150177"/>
    <lineage>
        <taxon>Bacteria</taxon>
        <taxon>Bacillati</taxon>
        <taxon>Actinomycetota</taxon>
        <taxon>Actinomycetes</taxon>
        <taxon>Streptosporangiales</taxon>
        <taxon>Streptosporangiaceae</taxon>
        <taxon>Acrocarpospora</taxon>
    </lineage>
</organism>
<proteinExistence type="predicted"/>
<reference evidence="2 3" key="1">
    <citation type="submission" date="2019-10" db="EMBL/GenBank/DDBJ databases">
        <title>Whole genome shotgun sequence of Acrocarpospora macrocephala NBRC 16266.</title>
        <authorList>
            <person name="Ichikawa N."/>
            <person name="Kimura A."/>
            <person name="Kitahashi Y."/>
            <person name="Komaki H."/>
            <person name="Oguchi A."/>
        </authorList>
    </citation>
    <scope>NUCLEOTIDE SEQUENCE [LARGE SCALE GENOMIC DNA]</scope>
    <source>
        <strain evidence="2 3">NBRC 16266</strain>
    </source>
</reference>
<name>A0A5M3WT44_9ACTN</name>
<evidence type="ECO:0000313" key="3">
    <source>
        <dbReference type="Proteomes" id="UP000331127"/>
    </source>
</evidence>
<gene>
    <name evidence="2" type="ORF">Amac_061740</name>
</gene>
<dbReference type="Proteomes" id="UP000331127">
    <property type="component" value="Unassembled WGS sequence"/>
</dbReference>
<accession>A0A5M3WT44</accession>
<evidence type="ECO:0000256" key="1">
    <source>
        <dbReference type="SAM" id="SignalP"/>
    </source>
</evidence>
<dbReference type="RefSeq" id="WP_281356359.1">
    <property type="nucleotide sequence ID" value="NZ_BAAAHL010000071.1"/>
</dbReference>
<feature type="chain" id="PRO_5038997897" evidence="1">
    <location>
        <begin position="21"/>
        <end position="43"/>
    </location>
</feature>